<evidence type="ECO:0000256" key="5">
    <source>
        <dbReference type="ARBA" id="ARBA00022670"/>
    </source>
</evidence>
<dbReference type="EMBL" id="FNJQ01000007">
    <property type="protein sequence ID" value="SDP14016.1"/>
    <property type="molecule type" value="Genomic_DNA"/>
</dbReference>
<organism evidence="16 18">
    <name type="scientific">Selenomonas ruminantium</name>
    <dbReference type="NCBI Taxonomy" id="971"/>
    <lineage>
        <taxon>Bacteria</taxon>
        <taxon>Bacillati</taxon>
        <taxon>Bacillota</taxon>
        <taxon>Negativicutes</taxon>
        <taxon>Selenomonadales</taxon>
        <taxon>Selenomonadaceae</taxon>
        <taxon>Selenomonas</taxon>
    </lineage>
</organism>
<reference evidence="15 17" key="1">
    <citation type="submission" date="2016-10" db="EMBL/GenBank/DDBJ databases">
        <authorList>
            <person name="de Groot N.N."/>
        </authorList>
    </citation>
    <scope>NUCLEOTIDE SEQUENCE [LARGE SCALE GENOMIC DNA]</scope>
    <source>
        <strain evidence="15 17">S137</strain>
    </source>
</reference>
<accession>A0A1M6U8R4</accession>
<feature type="domain" description="Peptidase M50" evidence="14">
    <location>
        <begin position="118"/>
        <end position="158"/>
    </location>
</feature>
<evidence type="ECO:0000313" key="15">
    <source>
        <dbReference type="EMBL" id="SDP14016.1"/>
    </source>
</evidence>
<dbReference type="PANTHER" id="PTHR35864">
    <property type="entry name" value="ZINC METALLOPROTEASE MJ0611-RELATED"/>
    <property type="match status" value="1"/>
</dbReference>
<dbReference type="Pfam" id="PF02163">
    <property type="entry name" value="Peptidase_M50"/>
    <property type="match status" value="1"/>
</dbReference>
<feature type="transmembrane region" description="Helical" evidence="13">
    <location>
        <begin position="88"/>
        <end position="111"/>
    </location>
</feature>
<dbReference type="InterPro" id="IPR008915">
    <property type="entry name" value="Peptidase_M50"/>
</dbReference>
<evidence type="ECO:0000256" key="13">
    <source>
        <dbReference type="SAM" id="Phobius"/>
    </source>
</evidence>
<protein>
    <submittedName>
        <fullName evidence="16">Zn-dependent protease (Includes SpoIVFB)</fullName>
    </submittedName>
</protein>
<comment type="subcellular location">
    <subcellularLocation>
        <location evidence="2">Cell membrane</location>
        <topology evidence="2">Multi-pass membrane protein</topology>
    </subcellularLocation>
</comment>
<dbReference type="CDD" id="cd06158">
    <property type="entry name" value="S2P-M50_like_1"/>
    <property type="match status" value="1"/>
</dbReference>
<evidence type="ECO:0000256" key="4">
    <source>
        <dbReference type="ARBA" id="ARBA00022475"/>
    </source>
</evidence>
<comment type="similarity">
    <text evidence="3">Belongs to the peptidase M50B family.</text>
</comment>
<dbReference type="Proteomes" id="UP000184263">
    <property type="component" value="Unassembled WGS sequence"/>
</dbReference>
<evidence type="ECO:0000256" key="9">
    <source>
        <dbReference type="ARBA" id="ARBA00022833"/>
    </source>
</evidence>
<reference evidence="16 18" key="2">
    <citation type="submission" date="2016-11" db="EMBL/GenBank/DDBJ databases">
        <authorList>
            <person name="Jaros S."/>
            <person name="Januszkiewicz K."/>
            <person name="Wedrychowicz H."/>
        </authorList>
    </citation>
    <scope>NUCLEOTIDE SEQUENCE [LARGE SCALE GENOMIC DNA]</scope>
    <source>
        <strain evidence="16 18">HD4</strain>
    </source>
</reference>
<evidence type="ECO:0000313" key="17">
    <source>
        <dbReference type="Proteomes" id="UP000182412"/>
    </source>
</evidence>
<dbReference type="GO" id="GO:0005886">
    <property type="term" value="C:plasma membrane"/>
    <property type="evidence" value="ECO:0007669"/>
    <property type="project" value="UniProtKB-SubCell"/>
</dbReference>
<dbReference type="InterPro" id="IPR052348">
    <property type="entry name" value="Metallopeptidase_M50B"/>
</dbReference>
<keyword evidence="4" id="KW-1003">Cell membrane</keyword>
<dbReference type="GO" id="GO:0008237">
    <property type="term" value="F:metallopeptidase activity"/>
    <property type="evidence" value="ECO:0007669"/>
    <property type="project" value="UniProtKB-KW"/>
</dbReference>
<evidence type="ECO:0000256" key="3">
    <source>
        <dbReference type="ARBA" id="ARBA00007931"/>
    </source>
</evidence>
<comment type="cofactor">
    <cofactor evidence="1">
        <name>Zn(2+)</name>
        <dbReference type="ChEBI" id="CHEBI:29105"/>
    </cofactor>
</comment>
<feature type="transmembrane region" description="Helical" evidence="13">
    <location>
        <begin position="52"/>
        <end position="68"/>
    </location>
</feature>
<feature type="transmembrane region" description="Helical" evidence="13">
    <location>
        <begin position="171"/>
        <end position="192"/>
    </location>
</feature>
<evidence type="ECO:0000256" key="6">
    <source>
        <dbReference type="ARBA" id="ARBA00022692"/>
    </source>
</evidence>
<dbReference type="GO" id="GO:0046872">
    <property type="term" value="F:metal ion binding"/>
    <property type="evidence" value="ECO:0007669"/>
    <property type="project" value="UniProtKB-KW"/>
</dbReference>
<dbReference type="GO" id="GO:0006508">
    <property type="term" value="P:proteolysis"/>
    <property type="evidence" value="ECO:0007669"/>
    <property type="project" value="UniProtKB-KW"/>
</dbReference>
<keyword evidence="9" id="KW-0862">Zinc</keyword>
<dbReference type="OrthoDB" id="9800627at2"/>
<dbReference type="RefSeq" id="WP_073089483.1">
    <property type="nucleotide sequence ID" value="NZ_FNJQ01000007.1"/>
</dbReference>
<dbReference type="EMBL" id="FRBC01000011">
    <property type="protein sequence ID" value="SHK65577.1"/>
    <property type="molecule type" value="Genomic_DNA"/>
</dbReference>
<evidence type="ECO:0000256" key="12">
    <source>
        <dbReference type="ARBA" id="ARBA00023136"/>
    </source>
</evidence>
<evidence type="ECO:0000256" key="8">
    <source>
        <dbReference type="ARBA" id="ARBA00022801"/>
    </source>
</evidence>
<evidence type="ECO:0000259" key="14">
    <source>
        <dbReference type="Pfam" id="PF02163"/>
    </source>
</evidence>
<evidence type="ECO:0000313" key="16">
    <source>
        <dbReference type="EMBL" id="SHK65577.1"/>
    </source>
</evidence>
<evidence type="ECO:0000256" key="2">
    <source>
        <dbReference type="ARBA" id="ARBA00004651"/>
    </source>
</evidence>
<keyword evidence="6 13" id="KW-0812">Transmembrane</keyword>
<keyword evidence="10 13" id="KW-1133">Transmembrane helix</keyword>
<keyword evidence="12 13" id="KW-0472">Membrane</keyword>
<proteinExistence type="inferred from homology"/>
<dbReference type="InterPro" id="IPR044537">
    <property type="entry name" value="Rip2-like"/>
</dbReference>
<evidence type="ECO:0000256" key="11">
    <source>
        <dbReference type="ARBA" id="ARBA00023049"/>
    </source>
</evidence>
<gene>
    <name evidence="15" type="ORF">SAMN05216366_10758</name>
    <name evidence="16" type="ORF">SAMN05216582_11138</name>
</gene>
<evidence type="ECO:0000256" key="1">
    <source>
        <dbReference type="ARBA" id="ARBA00001947"/>
    </source>
</evidence>
<evidence type="ECO:0000313" key="18">
    <source>
        <dbReference type="Proteomes" id="UP000184263"/>
    </source>
</evidence>
<name>A0A1M6U8R4_SELRU</name>
<evidence type="ECO:0000256" key="7">
    <source>
        <dbReference type="ARBA" id="ARBA00022723"/>
    </source>
</evidence>
<dbReference type="Proteomes" id="UP000182412">
    <property type="component" value="Unassembled WGS sequence"/>
</dbReference>
<evidence type="ECO:0000256" key="10">
    <source>
        <dbReference type="ARBA" id="ARBA00022989"/>
    </source>
</evidence>
<dbReference type="AlphaFoldDB" id="A0A1M6U8R4"/>
<keyword evidence="5 16" id="KW-0645">Protease</keyword>
<sequence length="208" mass="23508">MFDFNPMMIIAGLPGLIIAMVIHEYAHAQVAVWLGDFTPRLMGRLTLNPKAHIDPIGMLMLFLVHFGWAKPVQINPRNFKNPQRDDILVSLAGPMANFVTAFLALVVLVVFDRMGGDMTAGVYMVFRLIIEYNIGFGIFNLIPLPPLDGSHVLMQLLPRDMAYKLAGLERYSFLILIVLLMTPVLSMILIPCRNLIWQIFRLLLSPFI</sequence>
<dbReference type="PANTHER" id="PTHR35864:SF1">
    <property type="entry name" value="ZINC METALLOPROTEASE YWHC-RELATED"/>
    <property type="match status" value="1"/>
</dbReference>
<keyword evidence="8" id="KW-0378">Hydrolase</keyword>
<keyword evidence="11" id="KW-0482">Metalloprotease</keyword>
<keyword evidence="7" id="KW-0479">Metal-binding</keyword>